<dbReference type="Proteomes" id="UP001163223">
    <property type="component" value="Chromosome"/>
</dbReference>
<gene>
    <name evidence="1" type="ORF">OXU80_16200</name>
</gene>
<keyword evidence="2" id="KW-1185">Reference proteome</keyword>
<name>A0ACD4NI49_9HYPH</name>
<sequence>MSGARRASLSVSSNVETKMSSVHVILTLCGEAALLLWGIQMIGSAVQRGFGGGLRTLLVVGLKGRFRAFLAGLSVTALLQSSTATAMLATSFAAGGAVDLTAALAVMLGANVGTTLIVQAVSFDISAVYPALILAGVVLHRRGRRAATRDGGTALVGLGLVLLSLHLLVATLKPLEASQGLREILHLLTGDAFLCLVLAALLSWAAHSSVAAMLFVMSLAEAGVISPAASIAMVLGANLGSALNPLAGALGGSPARLRVPVANLANRAVGCALVLPFVAPIAALLAPAGTSPALAAANFHLLFNLAAAALSIGTLPLQAAALRKLFPDQPRTADPGAPLHLDEADLATPTVALANAAREVLRMAEAVESMLRGSRDAFRRGDAEAIAAIRRQDDVVDKLFRAIQRYLGAIRQEGLGETEGRRLADTLSLAINLEHVGDIVDRNLMDLAVRRLKHGLTFAPEERAALDDMHERLLDHLRLALAVFMSGDMAAARRLVAEKEKFRELERAATERHVVRMRAGRQESLDASALQLDVTRDLKRIEAHIAATAYALLERQGGLRATRLAS</sequence>
<protein>
    <submittedName>
        <fullName evidence="1">Na/Pi cotransporter family protein</fullName>
    </submittedName>
</protein>
<proteinExistence type="predicted"/>
<evidence type="ECO:0000313" key="2">
    <source>
        <dbReference type="Proteomes" id="UP001163223"/>
    </source>
</evidence>
<organism evidence="1 2">
    <name type="scientific">Antarcticirhabdus aurantiaca</name>
    <dbReference type="NCBI Taxonomy" id="2606717"/>
    <lineage>
        <taxon>Bacteria</taxon>
        <taxon>Pseudomonadati</taxon>
        <taxon>Pseudomonadota</taxon>
        <taxon>Alphaproteobacteria</taxon>
        <taxon>Hyphomicrobiales</taxon>
        <taxon>Aurantimonadaceae</taxon>
        <taxon>Antarcticirhabdus</taxon>
    </lineage>
</organism>
<accession>A0ACD4NI49</accession>
<evidence type="ECO:0000313" key="1">
    <source>
        <dbReference type="EMBL" id="WAJ26431.1"/>
    </source>
</evidence>
<reference evidence="1" key="1">
    <citation type="submission" date="2022-11" db="EMBL/GenBank/DDBJ databases">
        <title>beta-Carotene-producing bacterium, Jeongeuplla avenae sp. nov., alleviates the salt stress of Arabidopsis seedlings.</title>
        <authorList>
            <person name="Jiang L."/>
            <person name="Lee J."/>
        </authorList>
    </citation>
    <scope>NUCLEOTIDE SEQUENCE</scope>
    <source>
        <strain evidence="1">DY_R2A_6</strain>
    </source>
</reference>
<dbReference type="EMBL" id="CP113520">
    <property type="protein sequence ID" value="WAJ26431.1"/>
    <property type="molecule type" value="Genomic_DNA"/>
</dbReference>